<feature type="binding site" evidence="12 15">
    <location>
        <position position="244"/>
    </location>
    <ligand>
        <name>pyruvate</name>
        <dbReference type="ChEBI" id="CHEBI:15361"/>
    </ligand>
</feature>
<dbReference type="GO" id="GO:0019877">
    <property type="term" value="P:diaminopimelate biosynthetic process"/>
    <property type="evidence" value="ECO:0007669"/>
    <property type="project" value="UniProtKB-UniRule"/>
</dbReference>
<evidence type="ECO:0000256" key="10">
    <source>
        <dbReference type="ARBA" id="ARBA00023270"/>
    </source>
</evidence>
<dbReference type="AlphaFoldDB" id="A0A1E3ATL0"/>
<protein>
    <recommendedName>
        <fullName evidence="4 12">4-hydroxy-tetrahydrodipicolinate synthase</fullName>
        <shortName evidence="12">HTPA synthase</shortName>
        <ecNumber evidence="4 12">4.3.3.7</ecNumber>
    </recommendedName>
</protein>
<feature type="site" description="Part of a proton relay during catalysis" evidence="12">
    <location>
        <position position="83"/>
    </location>
</feature>
<evidence type="ECO:0000256" key="2">
    <source>
        <dbReference type="ARBA" id="ARBA00005120"/>
    </source>
</evidence>
<gene>
    <name evidence="17" type="primary">dapA_2</name>
    <name evidence="12" type="synonym">dapA</name>
    <name evidence="16" type="synonym">dapA_3</name>
    <name evidence="17" type="ORF">BEH84_02168</name>
    <name evidence="16" type="ORF">BEI61_04545</name>
</gene>
<dbReference type="InterPro" id="IPR020624">
    <property type="entry name" value="Schiff_base-form_aldolases_CS"/>
</dbReference>
<evidence type="ECO:0000313" key="19">
    <source>
        <dbReference type="Proteomes" id="UP000095003"/>
    </source>
</evidence>
<dbReference type="GO" id="GO:0009089">
    <property type="term" value="P:lysine biosynthetic process via diaminopimelate"/>
    <property type="evidence" value="ECO:0007669"/>
    <property type="project" value="UniProtKB-UniRule"/>
</dbReference>
<keyword evidence="5 12" id="KW-0963">Cytoplasm</keyword>
<keyword evidence="6 12" id="KW-0028">Amino-acid biosynthesis</keyword>
<dbReference type="GO" id="GO:0008840">
    <property type="term" value="F:4-hydroxy-tetrahydrodipicolinate synthase activity"/>
    <property type="evidence" value="ECO:0007669"/>
    <property type="project" value="UniProtKB-UniRule"/>
</dbReference>
<comment type="subunit">
    <text evidence="12">Homotetramer; dimer of dimers.</text>
</comment>
<dbReference type="PATRIC" id="fig|1432052.3.peg.2388"/>
<feature type="binding site" evidence="12 15">
    <location>
        <position position="84"/>
    </location>
    <ligand>
        <name>pyruvate</name>
        <dbReference type="ChEBI" id="CHEBI:15361"/>
    </ligand>
</feature>
<dbReference type="HAMAP" id="MF_00418">
    <property type="entry name" value="DapA"/>
    <property type="match status" value="1"/>
</dbReference>
<feature type="site" description="Part of a proton relay during catalysis" evidence="12">
    <location>
        <position position="146"/>
    </location>
</feature>
<sequence>MAVSGGRRRKAFVYAFHQAALLPQQTARESVENKEEHMAIFEGAGVAIITPFHEDGSVNYEKFGEHIEAQIAGGTDAIIVCGTTGEASTLTHEEHLDVIRYCVKKTAGRIPVIAGTGSNCTETAVFLSQEAEKAGVDGVLVVTPYYNKATQKGLFEHFKIVAESIKVPMILYNIPGRTGGVNILPETVVRLCREVPNIVGVKDATGNISQIAQLMSMAGDDVDLYSGNDDQIVPLLSLGGKGVISVLSNVAPRQTHDICARFFAGDVAGSRELQLDAIPLCKALFCEVNPIPVKKAMNLMGLQAGPLRRPLTEMEEENAVKLEKAMKDYGIL</sequence>
<evidence type="ECO:0000256" key="14">
    <source>
        <dbReference type="PIRSR" id="PIRSR001365-1"/>
    </source>
</evidence>
<dbReference type="PANTHER" id="PTHR12128:SF66">
    <property type="entry name" value="4-HYDROXY-2-OXOGLUTARATE ALDOLASE, MITOCHONDRIAL"/>
    <property type="match status" value="1"/>
</dbReference>
<dbReference type="EMBL" id="MCGI01000002">
    <property type="protein sequence ID" value="ODM11556.1"/>
    <property type="molecule type" value="Genomic_DNA"/>
</dbReference>
<evidence type="ECO:0000256" key="1">
    <source>
        <dbReference type="ARBA" id="ARBA00003294"/>
    </source>
</evidence>
<dbReference type="PIRSF" id="PIRSF001365">
    <property type="entry name" value="DHDPS"/>
    <property type="match status" value="1"/>
</dbReference>
<dbReference type="EMBL" id="MCGH01000003">
    <property type="protein sequence ID" value="ODM03746.1"/>
    <property type="molecule type" value="Genomic_DNA"/>
</dbReference>
<evidence type="ECO:0000256" key="3">
    <source>
        <dbReference type="ARBA" id="ARBA00007592"/>
    </source>
</evidence>
<accession>A0A1E3ATL0</accession>
<proteinExistence type="inferred from homology"/>
<dbReference type="SUPFAM" id="SSF51569">
    <property type="entry name" value="Aldolase"/>
    <property type="match status" value="1"/>
</dbReference>
<comment type="function">
    <text evidence="1 12">Catalyzes the condensation of (S)-aspartate-beta-semialdehyde [(S)-ASA] and pyruvate to 4-hydroxy-tetrahydrodipicolinate (HTPA).</text>
</comment>
<dbReference type="PROSITE" id="PS00665">
    <property type="entry name" value="DHDPS_1"/>
    <property type="match status" value="1"/>
</dbReference>
<feature type="active site" description="Proton donor/acceptor" evidence="12 14">
    <location>
        <position position="172"/>
    </location>
</feature>
<comment type="caution">
    <text evidence="12">Was originally thought to be a dihydrodipicolinate synthase (DHDPS), catalyzing the condensation of (S)-aspartate-beta-semialdehyde [(S)-ASA] and pyruvate to dihydrodipicolinate (DHDP). However, it was shown in E.coli that the product of the enzymatic reaction is not dihydrodipicolinate but in fact (4S)-4-hydroxy-2,3,4,5-tetrahydro-(2S)-dipicolinic acid (HTPA), and that the consecutive dehydration reaction leading to DHDP is not spontaneous but catalyzed by DapB.</text>
</comment>
<comment type="similarity">
    <text evidence="3 12 13">Belongs to the DapA family.</text>
</comment>
<keyword evidence="8 12" id="KW-0457">Lysine biosynthesis</keyword>
<evidence type="ECO:0000313" key="17">
    <source>
        <dbReference type="EMBL" id="ODM11556.1"/>
    </source>
</evidence>
<dbReference type="SMART" id="SM01130">
    <property type="entry name" value="DHDPS"/>
    <property type="match status" value="1"/>
</dbReference>
<comment type="subcellular location">
    <subcellularLocation>
        <location evidence="12">Cytoplasm</location>
    </subcellularLocation>
</comment>
<reference evidence="18 19" key="1">
    <citation type="submission" date="2016-07" db="EMBL/GenBank/DDBJ databases">
        <title>Characterization of isolates of Eisenbergiella tayi derived from blood cultures, using whole genome sequencing.</title>
        <authorList>
            <person name="Burdz T."/>
            <person name="Wiebe D."/>
            <person name="Huynh C."/>
            <person name="Bernard K."/>
        </authorList>
    </citation>
    <scope>NUCLEOTIDE SEQUENCE [LARGE SCALE GENOMIC DNA]</scope>
    <source>
        <strain evidence="16 18">NML 110608</strain>
        <strain evidence="17 19">NML 120489</strain>
    </source>
</reference>
<keyword evidence="9 12" id="KW-0456">Lyase</keyword>
<dbReference type="Proteomes" id="UP000094067">
    <property type="component" value="Unassembled WGS sequence"/>
</dbReference>
<dbReference type="EC" id="4.3.3.7" evidence="4 12"/>
<comment type="caution">
    <text evidence="17">The sequence shown here is derived from an EMBL/GenBank/DDBJ whole genome shotgun (WGS) entry which is preliminary data.</text>
</comment>
<dbReference type="PRINTS" id="PR00146">
    <property type="entry name" value="DHPICSNTHASE"/>
</dbReference>
<dbReference type="GO" id="GO:0005829">
    <property type="term" value="C:cytosol"/>
    <property type="evidence" value="ECO:0007669"/>
    <property type="project" value="TreeGrafter"/>
</dbReference>
<dbReference type="PANTHER" id="PTHR12128">
    <property type="entry name" value="DIHYDRODIPICOLINATE SYNTHASE"/>
    <property type="match status" value="1"/>
</dbReference>
<evidence type="ECO:0000256" key="12">
    <source>
        <dbReference type="HAMAP-Rule" id="MF_00418"/>
    </source>
</evidence>
<evidence type="ECO:0000256" key="6">
    <source>
        <dbReference type="ARBA" id="ARBA00022605"/>
    </source>
</evidence>
<dbReference type="InterPro" id="IPR002220">
    <property type="entry name" value="DapA-like"/>
</dbReference>
<dbReference type="NCBIfam" id="TIGR00674">
    <property type="entry name" value="dapA"/>
    <property type="match status" value="1"/>
</dbReference>
<evidence type="ECO:0000256" key="8">
    <source>
        <dbReference type="ARBA" id="ARBA00023154"/>
    </source>
</evidence>
<dbReference type="UniPathway" id="UPA00034">
    <property type="reaction ID" value="UER00017"/>
</dbReference>
<evidence type="ECO:0000256" key="5">
    <source>
        <dbReference type="ARBA" id="ARBA00022490"/>
    </source>
</evidence>
<organism evidence="17 19">
    <name type="scientific">Eisenbergiella tayi</name>
    <dbReference type="NCBI Taxonomy" id="1432052"/>
    <lineage>
        <taxon>Bacteria</taxon>
        <taxon>Bacillati</taxon>
        <taxon>Bacillota</taxon>
        <taxon>Clostridia</taxon>
        <taxon>Lachnospirales</taxon>
        <taxon>Lachnospiraceae</taxon>
        <taxon>Eisenbergiella</taxon>
    </lineage>
</organism>
<evidence type="ECO:0000256" key="9">
    <source>
        <dbReference type="ARBA" id="ARBA00023239"/>
    </source>
</evidence>
<dbReference type="InterPro" id="IPR005263">
    <property type="entry name" value="DapA"/>
</dbReference>
<evidence type="ECO:0000256" key="15">
    <source>
        <dbReference type="PIRSR" id="PIRSR001365-2"/>
    </source>
</evidence>
<dbReference type="CDD" id="cd00950">
    <property type="entry name" value="DHDPS"/>
    <property type="match status" value="1"/>
</dbReference>
<comment type="pathway">
    <text evidence="2 12">Amino-acid biosynthesis; L-lysine biosynthesis via DAP pathway; (S)-tetrahydrodipicolinate from L-aspartate: step 3/4.</text>
</comment>
<evidence type="ECO:0000256" key="7">
    <source>
        <dbReference type="ARBA" id="ARBA00022915"/>
    </source>
</evidence>
<dbReference type="Proteomes" id="UP000095003">
    <property type="component" value="Unassembled WGS sequence"/>
</dbReference>
<name>A0A1E3ATL0_9FIRM</name>
<dbReference type="InterPro" id="IPR013785">
    <property type="entry name" value="Aldolase_TIM"/>
</dbReference>
<evidence type="ECO:0000313" key="18">
    <source>
        <dbReference type="Proteomes" id="UP000094067"/>
    </source>
</evidence>
<evidence type="ECO:0000313" key="16">
    <source>
        <dbReference type="EMBL" id="ODM03746.1"/>
    </source>
</evidence>
<comment type="catalytic activity">
    <reaction evidence="11 12">
        <text>L-aspartate 4-semialdehyde + pyruvate = (2S,4S)-4-hydroxy-2,3,4,5-tetrahydrodipicolinate + H2O + H(+)</text>
        <dbReference type="Rhea" id="RHEA:34171"/>
        <dbReference type="ChEBI" id="CHEBI:15361"/>
        <dbReference type="ChEBI" id="CHEBI:15377"/>
        <dbReference type="ChEBI" id="CHEBI:15378"/>
        <dbReference type="ChEBI" id="CHEBI:67139"/>
        <dbReference type="ChEBI" id="CHEBI:537519"/>
        <dbReference type="EC" id="4.3.3.7"/>
    </reaction>
</comment>
<dbReference type="Pfam" id="PF00701">
    <property type="entry name" value="DHDPS"/>
    <property type="match status" value="1"/>
</dbReference>
<evidence type="ECO:0000256" key="13">
    <source>
        <dbReference type="PIRNR" id="PIRNR001365"/>
    </source>
</evidence>
<keyword evidence="10 12" id="KW-0704">Schiff base</keyword>
<evidence type="ECO:0000256" key="4">
    <source>
        <dbReference type="ARBA" id="ARBA00012086"/>
    </source>
</evidence>
<dbReference type="Gene3D" id="3.20.20.70">
    <property type="entry name" value="Aldolase class I"/>
    <property type="match status" value="1"/>
</dbReference>
<evidence type="ECO:0000256" key="11">
    <source>
        <dbReference type="ARBA" id="ARBA00047836"/>
    </source>
</evidence>
<keyword evidence="7 12" id="KW-0220">Diaminopimelate biosynthesis</keyword>
<feature type="active site" description="Schiff-base intermediate with substrate" evidence="12 14">
    <location>
        <position position="202"/>
    </location>
</feature>